<dbReference type="GO" id="GO:0016491">
    <property type="term" value="F:oxidoreductase activity"/>
    <property type="evidence" value="ECO:0007669"/>
    <property type="project" value="UniProtKB-KW"/>
</dbReference>
<evidence type="ECO:0000256" key="6">
    <source>
        <dbReference type="ARBA" id="ARBA00023211"/>
    </source>
</evidence>
<comment type="cofactor">
    <cofactor evidence="2">
        <name>Mg(2+)</name>
        <dbReference type="ChEBI" id="CHEBI:18420"/>
    </cofactor>
</comment>
<sequence length="355" mass="37479">MTTSPRIAVIAGDGIGREVVPPVVELVDTLLRHDGVTARWTTLDWSTERYLATGEYIPPGGLELLAGHDAILLGAVGDPRVPDAVSLGDLLLRIRRHFDQFVNLRPLSSLPGVTMPLRDGAPFDLVVVRENTEGEYADIGGRVHAGRPQEVVVQTSVFTRAGVERLLRFSFQLAARRRGVVTSATKSNALRHSMVFWEEVAADVAKDFPGVEYRHVHIDALAAALVRDPSRFDVIASSNLFGDILADLGAVLMGSIGAAPSGNINPDRSQPSMFEPVHGSAPDIVGRGIASPVGQLLSAVLMLDHLGLADQARRLDGAVRAALASGDAVTPDLGGTADTGGACRAVARVLGAPVP</sequence>
<evidence type="ECO:0000313" key="9">
    <source>
        <dbReference type="Proteomes" id="UP000248764"/>
    </source>
</evidence>
<dbReference type="SUPFAM" id="SSF53659">
    <property type="entry name" value="Isocitrate/Isopropylmalate dehydrogenase-like"/>
    <property type="match status" value="1"/>
</dbReference>
<dbReference type="SMART" id="SM01329">
    <property type="entry name" value="Iso_dh"/>
    <property type="match status" value="1"/>
</dbReference>
<keyword evidence="5" id="KW-0520">NAD</keyword>
<keyword evidence="4" id="KW-0560">Oxidoreductase</keyword>
<keyword evidence="3" id="KW-0479">Metal-binding</keyword>
<evidence type="ECO:0000256" key="3">
    <source>
        <dbReference type="ARBA" id="ARBA00022723"/>
    </source>
</evidence>
<evidence type="ECO:0000259" key="7">
    <source>
        <dbReference type="SMART" id="SM01329"/>
    </source>
</evidence>
<dbReference type="EMBL" id="POTW01000132">
    <property type="protein sequence ID" value="PZF79539.1"/>
    <property type="molecule type" value="Genomic_DNA"/>
</dbReference>
<dbReference type="InterPro" id="IPR050501">
    <property type="entry name" value="ICDH/IPMDH"/>
</dbReference>
<evidence type="ECO:0000256" key="4">
    <source>
        <dbReference type="ARBA" id="ARBA00023002"/>
    </source>
</evidence>
<dbReference type="Gene3D" id="3.40.718.10">
    <property type="entry name" value="Isopropylmalate Dehydrogenase"/>
    <property type="match status" value="1"/>
</dbReference>
<gene>
    <name evidence="8" type="ORF">C1I92_30675</name>
</gene>
<dbReference type="PANTHER" id="PTHR43275">
    <property type="entry name" value="D-MALATE DEHYDROGENASE [DECARBOXYLATING]"/>
    <property type="match status" value="1"/>
</dbReference>
<protein>
    <submittedName>
        <fullName evidence="8">Tartrate dehydrogenase</fullName>
    </submittedName>
</protein>
<dbReference type="GO" id="GO:0046872">
    <property type="term" value="F:metal ion binding"/>
    <property type="evidence" value="ECO:0007669"/>
    <property type="project" value="UniProtKB-KW"/>
</dbReference>
<evidence type="ECO:0000256" key="2">
    <source>
        <dbReference type="ARBA" id="ARBA00001946"/>
    </source>
</evidence>
<keyword evidence="6" id="KW-0464">Manganese</keyword>
<comment type="cofactor">
    <cofactor evidence="1">
        <name>Mn(2+)</name>
        <dbReference type="ChEBI" id="CHEBI:29035"/>
    </cofactor>
</comment>
<dbReference type="Pfam" id="PF00180">
    <property type="entry name" value="Iso_dh"/>
    <property type="match status" value="1"/>
</dbReference>
<evidence type="ECO:0000256" key="5">
    <source>
        <dbReference type="ARBA" id="ARBA00023027"/>
    </source>
</evidence>
<dbReference type="InterPro" id="IPR024084">
    <property type="entry name" value="IsoPropMal-DH-like_dom"/>
</dbReference>
<name>A0A2W2BTW0_9ACTN</name>
<feature type="domain" description="Isopropylmalate dehydrogenase-like" evidence="7">
    <location>
        <begin position="6"/>
        <end position="346"/>
    </location>
</feature>
<accession>A0A2W2BTW0</accession>
<organism evidence="8 9">
    <name type="scientific">Jiangella anatolica</name>
    <dbReference type="NCBI Taxonomy" id="2670374"/>
    <lineage>
        <taxon>Bacteria</taxon>
        <taxon>Bacillati</taxon>
        <taxon>Actinomycetota</taxon>
        <taxon>Actinomycetes</taxon>
        <taxon>Jiangellales</taxon>
        <taxon>Jiangellaceae</taxon>
        <taxon>Jiangella</taxon>
    </lineage>
</organism>
<proteinExistence type="predicted"/>
<keyword evidence="9" id="KW-1185">Reference proteome</keyword>
<dbReference type="AlphaFoldDB" id="A0A2W2BTW0"/>
<evidence type="ECO:0000256" key="1">
    <source>
        <dbReference type="ARBA" id="ARBA00001936"/>
    </source>
</evidence>
<evidence type="ECO:0000313" key="8">
    <source>
        <dbReference type="EMBL" id="PZF79539.1"/>
    </source>
</evidence>
<dbReference type="PANTHER" id="PTHR43275:SF1">
    <property type="entry name" value="D-MALATE DEHYDROGENASE [DECARBOXYLATING]"/>
    <property type="match status" value="1"/>
</dbReference>
<reference evidence="8 9" key="1">
    <citation type="submission" date="2018-01" db="EMBL/GenBank/DDBJ databases">
        <title>Draft genome sequence of Jiangella sp. GTF31.</title>
        <authorList>
            <person name="Sahin N."/>
            <person name="Ay H."/>
            <person name="Saygin H."/>
        </authorList>
    </citation>
    <scope>NUCLEOTIDE SEQUENCE [LARGE SCALE GENOMIC DNA]</scope>
    <source>
        <strain evidence="8 9">GTF31</strain>
    </source>
</reference>
<dbReference type="RefSeq" id="WP_111258436.1">
    <property type="nucleotide sequence ID" value="NZ_POTW01000132.1"/>
</dbReference>
<comment type="caution">
    <text evidence="8">The sequence shown here is derived from an EMBL/GenBank/DDBJ whole genome shotgun (WGS) entry which is preliminary data.</text>
</comment>
<dbReference type="Proteomes" id="UP000248764">
    <property type="component" value="Unassembled WGS sequence"/>
</dbReference>